<proteinExistence type="predicted"/>
<evidence type="ECO:0000313" key="1">
    <source>
        <dbReference type="EMBL" id="RYM33328.1"/>
    </source>
</evidence>
<organism evidence="1 2">
    <name type="scientific">Brumimicrobium glaciale</name>
    <dbReference type="NCBI Taxonomy" id="200475"/>
    <lineage>
        <taxon>Bacteria</taxon>
        <taxon>Pseudomonadati</taxon>
        <taxon>Bacteroidota</taxon>
        <taxon>Flavobacteriia</taxon>
        <taxon>Flavobacteriales</taxon>
        <taxon>Crocinitomicaceae</taxon>
        <taxon>Brumimicrobium</taxon>
    </lineage>
</organism>
<accession>A0A4Q4KK35</accession>
<gene>
    <name evidence="1" type="ORF">ERX46_10310</name>
</gene>
<dbReference type="OrthoDB" id="1271679at2"/>
<dbReference type="RefSeq" id="WP_130093789.1">
    <property type="nucleotide sequence ID" value="NZ_SETE01000004.1"/>
</dbReference>
<protein>
    <submittedName>
        <fullName evidence="1">Glyoxalase</fullName>
    </submittedName>
</protein>
<sequence>MNREQKERPTLPEEILEGIATTEEDFQNKVLRPIIKMQSDLLIAHLHNQLKVSKIQLDQLPDLKKEAALTGLFSKNQSFKREIIGMVIGQFTLEEHAIYLGFTKEINRRINQIVLNRCLDLVVHKA</sequence>
<dbReference type="Proteomes" id="UP000293952">
    <property type="component" value="Unassembled WGS sequence"/>
</dbReference>
<dbReference type="AlphaFoldDB" id="A0A4Q4KK35"/>
<reference evidence="1 2" key="1">
    <citation type="submission" date="2019-02" db="EMBL/GenBank/DDBJ databases">
        <title>Genome sequence of the sea-ice species Brumimicrobium glaciale.</title>
        <authorList>
            <person name="Bowman J.P."/>
        </authorList>
    </citation>
    <scope>NUCLEOTIDE SEQUENCE [LARGE SCALE GENOMIC DNA]</scope>
    <source>
        <strain evidence="1 2">IC156</strain>
    </source>
</reference>
<keyword evidence="2" id="KW-1185">Reference proteome</keyword>
<dbReference type="EMBL" id="SETE01000004">
    <property type="protein sequence ID" value="RYM33328.1"/>
    <property type="molecule type" value="Genomic_DNA"/>
</dbReference>
<comment type="caution">
    <text evidence="1">The sequence shown here is derived from an EMBL/GenBank/DDBJ whole genome shotgun (WGS) entry which is preliminary data.</text>
</comment>
<name>A0A4Q4KK35_9FLAO</name>
<evidence type="ECO:0000313" key="2">
    <source>
        <dbReference type="Proteomes" id="UP000293952"/>
    </source>
</evidence>